<feature type="transmembrane region" description="Helical" evidence="1">
    <location>
        <begin position="28"/>
        <end position="50"/>
    </location>
</feature>
<sequence>MAEKVDYIPFSQEHHSVSLPQNRAKSSFLTRVVRISAVAAIMLLGIRAVLPSSNFSRLGRAAGCGGHRKLVNDAKLKLPAHYSLPSGDQIPSVALGTWKAAPGQVGDAVKTALKAGYRHIDGAWIYRNEEEVGRAIKESGIDRKDLWLTSKLWNSFHRPEEIEPVLDETLRNLQTSYLDLYLIHW</sequence>
<dbReference type="STRING" id="1108050.A0A0B7FA33"/>
<keyword evidence="1" id="KW-0812">Transmembrane</keyword>
<gene>
    <name evidence="3" type="ORF">RSOLAG1IB_07423</name>
</gene>
<dbReference type="InterPro" id="IPR036812">
    <property type="entry name" value="NAD(P)_OxRdtase_dom_sf"/>
</dbReference>
<dbReference type="Pfam" id="PF00248">
    <property type="entry name" value="Aldo_ket_red"/>
    <property type="match status" value="1"/>
</dbReference>
<evidence type="ECO:0000313" key="3">
    <source>
        <dbReference type="EMBL" id="CEL54931.1"/>
    </source>
</evidence>
<dbReference type="InterPro" id="IPR020471">
    <property type="entry name" value="AKR"/>
</dbReference>
<evidence type="ECO:0000259" key="2">
    <source>
        <dbReference type="Pfam" id="PF00248"/>
    </source>
</evidence>
<keyword evidence="1" id="KW-0472">Membrane</keyword>
<reference evidence="3 4" key="1">
    <citation type="submission" date="2014-11" db="EMBL/GenBank/DDBJ databases">
        <authorList>
            <person name="Wibberg Daniel"/>
        </authorList>
    </citation>
    <scope>NUCLEOTIDE SEQUENCE [LARGE SCALE GENOMIC DNA]</scope>
    <source>
        <strain evidence="3">Rhizoctonia solani AG1-IB 7/3/14</strain>
    </source>
</reference>
<dbReference type="PROSITE" id="PS00798">
    <property type="entry name" value="ALDOKETO_REDUCTASE_1"/>
    <property type="match status" value="1"/>
</dbReference>
<feature type="domain" description="NADP-dependent oxidoreductase" evidence="2">
    <location>
        <begin position="94"/>
        <end position="185"/>
    </location>
</feature>
<keyword evidence="4" id="KW-1185">Reference proteome</keyword>
<dbReference type="OrthoDB" id="416253at2759"/>
<dbReference type="SUPFAM" id="SSF51430">
    <property type="entry name" value="NAD(P)-linked oxidoreductase"/>
    <property type="match status" value="1"/>
</dbReference>
<dbReference type="PANTHER" id="PTHR11732">
    <property type="entry name" value="ALDO/KETO REDUCTASE"/>
    <property type="match status" value="1"/>
</dbReference>
<dbReference type="EMBL" id="LN679118">
    <property type="protein sequence ID" value="CEL54931.1"/>
    <property type="molecule type" value="Genomic_DNA"/>
</dbReference>
<dbReference type="GO" id="GO:0016491">
    <property type="term" value="F:oxidoreductase activity"/>
    <property type="evidence" value="ECO:0007669"/>
    <property type="project" value="InterPro"/>
</dbReference>
<dbReference type="InterPro" id="IPR023210">
    <property type="entry name" value="NADP_OxRdtase_dom"/>
</dbReference>
<dbReference type="AlphaFoldDB" id="A0A0B7FA33"/>
<keyword evidence="1" id="KW-1133">Transmembrane helix</keyword>
<proteinExistence type="predicted"/>
<dbReference type="Gene3D" id="3.20.20.100">
    <property type="entry name" value="NADP-dependent oxidoreductase domain"/>
    <property type="match status" value="1"/>
</dbReference>
<evidence type="ECO:0000256" key="1">
    <source>
        <dbReference type="SAM" id="Phobius"/>
    </source>
</evidence>
<dbReference type="InterPro" id="IPR018170">
    <property type="entry name" value="Aldo/ket_reductase_CS"/>
</dbReference>
<protein>
    <submittedName>
        <fullName evidence="3">Aldehyde reductase 1</fullName>
    </submittedName>
</protein>
<organism evidence="3 4">
    <name type="scientific">Thanatephorus cucumeris (strain AG1-IB / isolate 7/3/14)</name>
    <name type="common">Lettuce bottom rot fungus</name>
    <name type="synonym">Rhizoctonia solani</name>
    <dbReference type="NCBI Taxonomy" id="1108050"/>
    <lineage>
        <taxon>Eukaryota</taxon>
        <taxon>Fungi</taxon>
        <taxon>Dikarya</taxon>
        <taxon>Basidiomycota</taxon>
        <taxon>Agaricomycotina</taxon>
        <taxon>Agaricomycetes</taxon>
        <taxon>Cantharellales</taxon>
        <taxon>Ceratobasidiaceae</taxon>
        <taxon>Rhizoctonia</taxon>
        <taxon>Rhizoctonia solani AG-1</taxon>
    </lineage>
</organism>
<accession>A0A0B7FA33</accession>
<dbReference type="Proteomes" id="UP000059188">
    <property type="component" value="Unassembled WGS sequence"/>
</dbReference>
<dbReference type="PRINTS" id="PR00069">
    <property type="entry name" value="ALDKETRDTASE"/>
</dbReference>
<name>A0A0B7FA33_THACB</name>
<evidence type="ECO:0000313" key="4">
    <source>
        <dbReference type="Proteomes" id="UP000059188"/>
    </source>
</evidence>